<dbReference type="SMART" id="SM00491">
    <property type="entry name" value="HELICc2"/>
    <property type="match status" value="1"/>
</dbReference>
<keyword evidence="13" id="KW-0413">Isomerase</keyword>
<name>A0A8J7MGF6_9BACT</name>
<dbReference type="SMART" id="SM00487">
    <property type="entry name" value="DEXDc"/>
    <property type="match status" value="1"/>
</dbReference>
<evidence type="ECO:0000256" key="15">
    <source>
        <dbReference type="ARBA" id="ARBA00044969"/>
    </source>
</evidence>
<dbReference type="SMART" id="SM00488">
    <property type="entry name" value="DEXDc2"/>
    <property type="match status" value="1"/>
</dbReference>
<dbReference type="Proteomes" id="UP000624703">
    <property type="component" value="Unassembled WGS sequence"/>
</dbReference>
<comment type="catalytic activity">
    <reaction evidence="16">
        <text>ATP + H2O = ADP + phosphate + H(+)</text>
        <dbReference type="Rhea" id="RHEA:13065"/>
        <dbReference type="ChEBI" id="CHEBI:15377"/>
        <dbReference type="ChEBI" id="CHEBI:15378"/>
        <dbReference type="ChEBI" id="CHEBI:30616"/>
        <dbReference type="ChEBI" id="CHEBI:43474"/>
        <dbReference type="ChEBI" id="CHEBI:456216"/>
        <dbReference type="EC" id="5.6.2.3"/>
    </reaction>
</comment>
<dbReference type="Pfam" id="PF06733">
    <property type="entry name" value="DEAD_2"/>
    <property type="match status" value="1"/>
</dbReference>
<dbReference type="SUPFAM" id="SSF52540">
    <property type="entry name" value="P-loop containing nucleoside triphosphate hydrolases"/>
    <property type="match status" value="1"/>
</dbReference>
<accession>A0A8J7MGF6</accession>
<keyword evidence="10" id="KW-0411">Iron-sulfur</keyword>
<evidence type="ECO:0000256" key="1">
    <source>
        <dbReference type="ARBA" id="ARBA00001966"/>
    </source>
</evidence>
<dbReference type="InterPro" id="IPR011545">
    <property type="entry name" value="DEAD/DEAH_box_helicase_dom"/>
</dbReference>
<dbReference type="PANTHER" id="PTHR11472">
    <property type="entry name" value="DNA REPAIR DEAD HELICASE RAD3/XP-D SUBFAMILY MEMBER"/>
    <property type="match status" value="1"/>
</dbReference>
<evidence type="ECO:0000259" key="17">
    <source>
        <dbReference type="PROSITE" id="PS51193"/>
    </source>
</evidence>
<evidence type="ECO:0000256" key="8">
    <source>
        <dbReference type="ARBA" id="ARBA00022840"/>
    </source>
</evidence>
<evidence type="ECO:0000313" key="19">
    <source>
        <dbReference type="Proteomes" id="UP000624703"/>
    </source>
</evidence>
<dbReference type="Gene3D" id="3.40.50.300">
    <property type="entry name" value="P-loop containing nucleotide triphosphate hydrolases"/>
    <property type="match status" value="2"/>
</dbReference>
<keyword evidence="9" id="KW-0408">Iron</keyword>
<evidence type="ECO:0000313" key="18">
    <source>
        <dbReference type="EMBL" id="MBK1792455.1"/>
    </source>
</evidence>
<dbReference type="InterPro" id="IPR045028">
    <property type="entry name" value="DinG/Rad3-like"/>
</dbReference>
<reference evidence="18" key="1">
    <citation type="submission" date="2021-01" db="EMBL/GenBank/DDBJ databases">
        <title>Modified the classification status of verrucomicrobia.</title>
        <authorList>
            <person name="Feng X."/>
        </authorList>
    </citation>
    <scope>NUCLEOTIDE SEQUENCE</scope>
    <source>
        <strain evidence="18">_KCTC 22039</strain>
    </source>
</reference>
<dbReference type="GO" id="GO:0043139">
    <property type="term" value="F:5'-3' DNA helicase activity"/>
    <property type="evidence" value="ECO:0007669"/>
    <property type="project" value="UniProtKB-EC"/>
</dbReference>
<dbReference type="PROSITE" id="PS51193">
    <property type="entry name" value="HELICASE_ATP_BIND_2"/>
    <property type="match status" value="1"/>
</dbReference>
<dbReference type="GO" id="GO:0005524">
    <property type="term" value="F:ATP binding"/>
    <property type="evidence" value="ECO:0007669"/>
    <property type="project" value="UniProtKB-KW"/>
</dbReference>
<keyword evidence="5" id="KW-0227">DNA damage</keyword>
<dbReference type="InterPro" id="IPR027417">
    <property type="entry name" value="P-loop_NTPase"/>
</dbReference>
<dbReference type="FunFam" id="3.40.50.300:FF:000437">
    <property type="entry name" value="ATP-dependent DNA helicase DinG"/>
    <property type="match status" value="1"/>
</dbReference>
<keyword evidence="4" id="KW-0547">Nucleotide-binding</keyword>
<dbReference type="InterPro" id="IPR014001">
    <property type="entry name" value="Helicase_ATP-bd"/>
</dbReference>
<gene>
    <name evidence="18" type="ORF">JIN82_14925</name>
</gene>
<comment type="caution">
    <text evidence="18">The sequence shown here is derived from an EMBL/GenBank/DDBJ whole genome shotgun (WGS) entry which is preliminary data.</text>
</comment>
<evidence type="ECO:0000256" key="6">
    <source>
        <dbReference type="ARBA" id="ARBA00022801"/>
    </source>
</evidence>
<keyword evidence="6" id="KW-0378">Hydrolase</keyword>
<dbReference type="AlphaFoldDB" id="A0A8J7MGF6"/>
<comment type="similarity">
    <text evidence="14">Belongs to the helicase family. DinG subfamily.</text>
</comment>
<evidence type="ECO:0000256" key="12">
    <source>
        <dbReference type="ARBA" id="ARBA00023204"/>
    </source>
</evidence>
<dbReference type="InterPro" id="IPR006555">
    <property type="entry name" value="ATP-dep_Helicase_C"/>
</dbReference>
<keyword evidence="19" id="KW-1185">Reference proteome</keyword>
<protein>
    <recommendedName>
        <fullName evidence="15">DNA 5'-3' helicase</fullName>
        <ecNumber evidence="15">5.6.2.3</ecNumber>
    </recommendedName>
</protein>
<dbReference type="GO" id="GO:0003677">
    <property type="term" value="F:DNA binding"/>
    <property type="evidence" value="ECO:0007669"/>
    <property type="project" value="UniProtKB-KW"/>
</dbReference>
<keyword evidence="3" id="KW-0479">Metal-binding</keyword>
<dbReference type="EMBL" id="JAENIM010000045">
    <property type="protein sequence ID" value="MBK1792455.1"/>
    <property type="molecule type" value="Genomic_DNA"/>
</dbReference>
<dbReference type="InterPro" id="IPR014013">
    <property type="entry name" value="Helic_SF1/SF2_ATP-bd_DinG/Rad3"/>
</dbReference>
<evidence type="ECO:0000256" key="7">
    <source>
        <dbReference type="ARBA" id="ARBA00022806"/>
    </source>
</evidence>
<comment type="cofactor">
    <cofactor evidence="1">
        <name>[4Fe-4S] cluster</name>
        <dbReference type="ChEBI" id="CHEBI:49883"/>
    </cofactor>
</comment>
<evidence type="ECO:0000256" key="5">
    <source>
        <dbReference type="ARBA" id="ARBA00022763"/>
    </source>
</evidence>
<dbReference type="GO" id="GO:0046872">
    <property type="term" value="F:metal ion binding"/>
    <property type="evidence" value="ECO:0007669"/>
    <property type="project" value="UniProtKB-KW"/>
</dbReference>
<dbReference type="Pfam" id="PF13307">
    <property type="entry name" value="Helicase_C_2"/>
    <property type="match status" value="1"/>
</dbReference>
<dbReference type="PANTHER" id="PTHR11472:SF34">
    <property type="entry name" value="REGULATOR OF TELOMERE ELONGATION HELICASE 1"/>
    <property type="match status" value="1"/>
</dbReference>
<dbReference type="Pfam" id="PF00270">
    <property type="entry name" value="DEAD"/>
    <property type="match status" value="1"/>
</dbReference>
<evidence type="ECO:0000256" key="10">
    <source>
        <dbReference type="ARBA" id="ARBA00023014"/>
    </source>
</evidence>
<evidence type="ECO:0000256" key="9">
    <source>
        <dbReference type="ARBA" id="ARBA00023004"/>
    </source>
</evidence>
<dbReference type="GO" id="GO:0006281">
    <property type="term" value="P:DNA repair"/>
    <property type="evidence" value="ECO:0007669"/>
    <property type="project" value="UniProtKB-KW"/>
</dbReference>
<keyword evidence="12" id="KW-0234">DNA repair</keyword>
<evidence type="ECO:0000256" key="4">
    <source>
        <dbReference type="ARBA" id="ARBA00022741"/>
    </source>
</evidence>
<dbReference type="InterPro" id="IPR006554">
    <property type="entry name" value="Helicase-like_DEXD_c2"/>
</dbReference>
<keyword evidence="2" id="KW-0004">4Fe-4S</keyword>
<dbReference type="GO" id="GO:0016818">
    <property type="term" value="F:hydrolase activity, acting on acid anhydrides, in phosphorus-containing anhydrides"/>
    <property type="evidence" value="ECO:0007669"/>
    <property type="project" value="InterPro"/>
</dbReference>
<keyword evidence="11" id="KW-0238">DNA-binding</keyword>
<evidence type="ECO:0000256" key="13">
    <source>
        <dbReference type="ARBA" id="ARBA00023235"/>
    </source>
</evidence>
<evidence type="ECO:0000256" key="3">
    <source>
        <dbReference type="ARBA" id="ARBA00022723"/>
    </source>
</evidence>
<dbReference type="GO" id="GO:0051539">
    <property type="term" value="F:4 iron, 4 sulfur cluster binding"/>
    <property type="evidence" value="ECO:0007669"/>
    <property type="project" value="UniProtKB-KW"/>
</dbReference>
<feature type="domain" description="Helicase ATP-binding" evidence="17">
    <location>
        <begin position="29"/>
        <end position="296"/>
    </location>
</feature>
<dbReference type="EC" id="5.6.2.3" evidence="15"/>
<evidence type="ECO:0000256" key="16">
    <source>
        <dbReference type="ARBA" id="ARBA00048954"/>
    </source>
</evidence>
<evidence type="ECO:0000256" key="2">
    <source>
        <dbReference type="ARBA" id="ARBA00022485"/>
    </source>
</evidence>
<evidence type="ECO:0000256" key="14">
    <source>
        <dbReference type="ARBA" id="ARBA00038058"/>
    </source>
</evidence>
<evidence type="ECO:0000256" key="11">
    <source>
        <dbReference type="ARBA" id="ARBA00023125"/>
    </source>
</evidence>
<dbReference type="RefSeq" id="WP_200312465.1">
    <property type="nucleotide sequence ID" value="NZ_JAENIM010000045.1"/>
</dbReference>
<proteinExistence type="inferred from homology"/>
<dbReference type="InterPro" id="IPR010614">
    <property type="entry name" value="RAD3-like_helicase_DEAD"/>
</dbReference>
<keyword evidence="8" id="KW-0067">ATP-binding</keyword>
<organism evidence="18 19">
    <name type="scientific">Persicirhabdus sediminis</name>
    <dbReference type="NCBI Taxonomy" id="454144"/>
    <lineage>
        <taxon>Bacteria</taxon>
        <taxon>Pseudomonadati</taxon>
        <taxon>Verrucomicrobiota</taxon>
        <taxon>Verrucomicrobiia</taxon>
        <taxon>Verrucomicrobiales</taxon>
        <taxon>Verrucomicrobiaceae</taxon>
        <taxon>Persicirhabdus</taxon>
    </lineage>
</organism>
<sequence>MIGLAENGPGAAGSNDLAMEMQEAFSTSGLLSKSPDFEYRQQQQQLAVKVAECLEGRQVLCAEAGTGVGKSLAYLLPAIRFAIEKNRKAIISTHTINLQEQLIGKDIPMVKKLLGIDFKAAILKGRGNYVCPARLRRAMEQKGDLFTDSEVKELKQIWDWAEGTRDGTLSDLDFQPSPKVWSLVCSDGAVCTVRKCGRRGNCFYQEARKVAEEANIVVLNHTLFFSLLDIAELDDKDDGYIFPNDFVIFDEAHTMEHVAAVQLGLRLSQSSLKFDINRLYNPRSKKGVLKTLRHAGAITAAKDLIEEVDDFFYAVGEQVEFGKFGKECRIRQPELCENTLAEPLRKFWLQIEDAAEKLEKEATTRAELLDAARRMREAHSSVRMFLDQEDEDSVYWVEKGGRDGDVLNLRAAPINVADRLRQLMFRPGKTCVLTSATLGTGDQDLSYFRTRVGAEDSTAVKIGSPFNYKEQMEVYVIKSMPDPADSERYEKAMVHWLQRVIKYSNGKAFVLFTSYRLMRNVADAMKSFFRDNDWQLLVQGDGTPRHRMVEIFREDISSVLFGTDSFWAGVDVPGEALSNVIITRLPFAVPDHPLVASKLEAIEEEGGNPFMDYSVPEAIIKLRQGVGRLIRSEKDKGMVVILDNRVVTKRYGKKFLNALPDAPVKIVNQEME</sequence>
<keyword evidence="7 18" id="KW-0347">Helicase</keyword>